<accession>A0A8B7PR53</accession>
<dbReference type="PROSITE" id="PS51257">
    <property type="entry name" value="PROKAR_LIPOPROTEIN"/>
    <property type="match status" value="1"/>
</dbReference>
<evidence type="ECO:0000256" key="5">
    <source>
        <dbReference type="ARBA" id="ARBA00023136"/>
    </source>
</evidence>
<reference evidence="8" key="1">
    <citation type="submission" date="2025-08" db="UniProtKB">
        <authorList>
            <consortium name="RefSeq"/>
        </authorList>
    </citation>
    <scope>IDENTIFICATION</scope>
    <source>
        <tissue evidence="8">Whole organism</tissue>
    </source>
</reference>
<protein>
    <recommendedName>
        <fullName evidence="6">Tetraspanin</fullName>
    </recommendedName>
</protein>
<feature type="transmembrane region" description="Helical" evidence="6">
    <location>
        <begin position="15"/>
        <end position="38"/>
    </location>
</feature>
<feature type="transmembrane region" description="Helical" evidence="6">
    <location>
        <begin position="85"/>
        <end position="108"/>
    </location>
</feature>
<dbReference type="AlphaFoldDB" id="A0A8B7PR53"/>
<keyword evidence="3 6" id="KW-0812">Transmembrane</keyword>
<dbReference type="PRINTS" id="PR00259">
    <property type="entry name" value="TMFOUR"/>
</dbReference>
<keyword evidence="5 6" id="KW-0472">Membrane</keyword>
<dbReference type="InterPro" id="IPR000301">
    <property type="entry name" value="Tetraspanin_animals"/>
</dbReference>
<comment type="subcellular location">
    <subcellularLocation>
        <location evidence="1 6">Membrane</location>
        <topology evidence="1 6">Multi-pass membrane protein</topology>
    </subcellularLocation>
</comment>
<dbReference type="Gene3D" id="1.10.1450.10">
    <property type="entry name" value="Tetraspanin"/>
    <property type="match status" value="1"/>
</dbReference>
<dbReference type="OMA" id="DTIFMCI"/>
<dbReference type="Proteomes" id="UP000694843">
    <property type="component" value="Unplaced"/>
</dbReference>
<dbReference type="PANTHER" id="PTHR19282:SF478">
    <property type="entry name" value="TETRASPANIN"/>
    <property type="match status" value="1"/>
</dbReference>
<dbReference type="OrthoDB" id="432835at2759"/>
<evidence type="ECO:0000256" key="2">
    <source>
        <dbReference type="ARBA" id="ARBA00006840"/>
    </source>
</evidence>
<sequence length="266" mass="29156">MLGQRTGVTCIRNTLCVLNAVTWLLGCAVLATGIWLRLAYEGYASLLRHYVVISADSLCIAAGVITFVLSFCGCCGSWCHNRCMLISYFCLLVSVLALELTAGAVVFAHRAQLGSALEGELRGGLRAAGNMSDDNLVATTWHGLHRTFQCCGVSGPADWHDSEAWPGKPWVPQSCCTTAYYSDPDCGRKGRLRDEVNPRVGRRWHQTGCYAAVRLWFAQRLHILGLVALIVAFLQLFGLIASMLLVCTLGEKRKSRTYKSYATDPT</sequence>
<name>A0A8B7PR53_HYAAZ</name>
<evidence type="ECO:0000256" key="1">
    <source>
        <dbReference type="ARBA" id="ARBA00004141"/>
    </source>
</evidence>
<comment type="similarity">
    <text evidence="2 6">Belongs to the tetraspanin (TM4SF) family.</text>
</comment>
<evidence type="ECO:0000313" key="7">
    <source>
        <dbReference type="Proteomes" id="UP000694843"/>
    </source>
</evidence>
<dbReference type="PIRSF" id="PIRSF002419">
    <property type="entry name" value="Tetraspanin"/>
    <property type="match status" value="1"/>
</dbReference>
<dbReference type="Pfam" id="PF00335">
    <property type="entry name" value="Tetraspanin"/>
    <property type="match status" value="1"/>
</dbReference>
<proteinExistence type="inferred from homology"/>
<dbReference type="PANTHER" id="PTHR19282">
    <property type="entry name" value="TETRASPANIN"/>
    <property type="match status" value="1"/>
</dbReference>
<dbReference type="InterPro" id="IPR008952">
    <property type="entry name" value="Tetraspanin_EC2_sf"/>
</dbReference>
<feature type="transmembrane region" description="Helical" evidence="6">
    <location>
        <begin position="223"/>
        <end position="249"/>
    </location>
</feature>
<dbReference type="SUPFAM" id="SSF48652">
    <property type="entry name" value="Tetraspanin"/>
    <property type="match status" value="1"/>
</dbReference>
<gene>
    <name evidence="8" type="primary">LOC108683172</name>
</gene>
<dbReference type="RefSeq" id="XP_018027951.1">
    <property type="nucleotide sequence ID" value="XM_018172462.2"/>
</dbReference>
<evidence type="ECO:0000256" key="3">
    <source>
        <dbReference type="ARBA" id="ARBA00022692"/>
    </source>
</evidence>
<dbReference type="GeneID" id="108683172"/>
<feature type="transmembrane region" description="Helical" evidence="6">
    <location>
        <begin position="50"/>
        <end position="73"/>
    </location>
</feature>
<organism evidence="7 8">
    <name type="scientific">Hyalella azteca</name>
    <name type="common">Amphipod</name>
    <dbReference type="NCBI Taxonomy" id="294128"/>
    <lineage>
        <taxon>Eukaryota</taxon>
        <taxon>Metazoa</taxon>
        <taxon>Ecdysozoa</taxon>
        <taxon>Arthropoda</taxon>
        <taxon>Crustacea</taxon>
        <taxon>Multicrustacea</taxon>
        <taxon>Malacostraca</taxon>
        <taxon>Eumalacostraca</taxon>
        <taxon>Peracarida</taxon>
        <taxon>Amphipoda</taxon>
        <taxon>Senticaudata</taxon>
        <taxon>Talitrida</taxon>
        <taxon>Talitroidea</taxon>
        <taxon>Hyalellidae</taxon>
        <taxon>Hyalella</taxon>
    </lineage>
</organism>
<evidence type="ECO:0000256" key="6">
    <source>
        <dbReference type="RuleBase" id="RU361218"/>
    </source>
</evidence>
<evidence type="ECO:0000256" key="4">
    <source>
        <dbReference type="ARBA" id="ARBA00022989"/>
    </source>
</evidence>
<evidence type="ECO:0000313" key="8">
    <source>
        <dbReference type="RefSeq" id="XP_018027951.1"/>
    </source>
</evidence>
<keyword evidence="4 6" id="KW-1133">Transmembrane helix</keyword>
<dbReference type="GO" id="GO:0005886">
    <property type="term" value="C:plasma membrane"/>
    <property type="evidence" value="ECO:0007669"/>
    <property type="project" value="TreeGrafter"/>
</dbReference>
<keyword evidence="7" id="KW-1185">Reference proteome</keyword>
<dbReference type="InterPro" id="IPR018499">
    <property type="entry name" value="Tetraspanin/Peripherin"/>
</dbReference>
<dbReference type="KEGG" id="hazt:108683172"/>